<evidence type="ECO:0000256" key="19">
    <source>
        <dbReference type="PIRSR" id="PIRSR600720-2"/>
    </source>
</evidence>
<proteinExistence type="inferred from homology"/>
<dbReference type="OrthoDB" id="10018185at2759"/>
<feature type="binding site" evidence="19">
    <location>
        <position position="1584"/>
    </location>
    <ligand>
        <name>Cu(2+)</name>
        <dbReference type="ChEBI" id="CHEBI:29036"/>
        <label>1</label>
        <note>catalytic</note>
    </ligand>
</feature>
<dbReference type="GeneID" id="106074305"/>
<keyword evidence="19" id="KW-0862">Zinc</keyword>
<dbReference type="Gene3D" id="2.120.10.30">
    <property type="entry name" value="TolB, C-terminal domain"/>
    <property type="match status" value="1"/>
</dbReference>
<dbReference type="InterPro" id="IPR000720">
    <property type="entry name" value="PHM/PAL"/>
</dbReference>
<comment type="cofactor">
    <cofactor evidence="19">
        <name>Zn(2+)</name>
        <dbReference type="ChEBI" id="CHEBI:29105"/>
    </cofactor>
    <text evidence="19">Binds one Zn(2+) ion per subunit.</text>
</comment>
<comment type="cofactor">
    <cofactor evidence="19">
        <name>Cu(2+)</name>
        <dbReference type="ChEBI" id="CHEBI:29036"/>
    </cofactor>
    <text evidence="19">Binds 2 Cu(2+) ions per subunit.</text>
</comment>
<feature type="disulfide bond" evidence="20">
    <location>
        <begin position="1497"/>
        <end position="1604"/>
    </location>
</feature>
<dbReference type="GO" id="GO:0005507">
    <property type="term" value="F:copper ion binding"/>
    <property type="evidence" value="ECO:0007669"/>
    <property type="project" value="InterPro"/>
</dbReference>
<dbReference type="FunFam" id="2.60.120.310:FF:000005">
    <property type="entry name" value="Peptidylglycine alpha-hydroxylating monooxygenase"/>
    <property type="match status" value="3"/>
</dbReference>
<evidence type="ECO:0000256" key="4">
    <source>
        <dbReference type="ARBA" id="ARBA00010263"/>
    </source>
</evidence>
<evidence type="ECO:0000256" key="17">
    <source>
        <dbReference type="ARBA" id="ARBA00048431"/>
    </source>
</evidence>
<evidence type="ECO:0000256" key="18">
    <source>
        <dbReference type="PIRSR" id="PIRSR600720-1"/>
    </source>
</evidence>
<feature type="domain" description="Copper type II ascorbate-dependent monooxygenase N-terminal" evidence="25">
    <location>
        <begin position="361"/>
        <end position="471"/>
    </location>
</feature>
<feature type="disulfide bond" evidence="20">
    <location>
        <begin position="1563"/>
        <end position="1585"/>
    </location>
</feature>
<dbReference type="Proteomes" id="UP001165740">
    <property type="component" value="Chromosome 1"/>
</dbReference>
<dbReference type="GO" id="GO:0004598">
    <property type="term" value="F:peptidylamidoglycolate lyase activity"/>
    <property type="evidence" value="ECO:0007669"/>
    <property type="project" value="UniProtKB-EC"/>
</dbReference>
<dbReference type="Gene3D" id="2.60.120.310">
    <property type="entry name" value="Copper type II, ascorbate-dependent monooxygenase, N-terminal domain"/>
    <property type="match status" value="5"/>
</dbReference>
<dbReference type="GO" id="GO:0016020">
    <property type="term" value="C:membrane"/>
    <property type="evidence" value="ECO:0007669"/>
    <property type="project" value="InterPro"/>
</dbReference>
<feature type="domain" description="Copper type II ascorbate-dependent monooxygenase C-terminal" evidence="26">
    <location>
        <begin position="496"/>
        <end position="620"/>
    </location>
</feature>
<dbReference type="OMA" id="IVKFEAM"/>
<feature type="binding site" evidence="19">
    <location>
        <position position="2122"/>
    </location>
    <ligand>
        <name>Zn(2+)</name>
        <dbReference type="ChEBI" id="CHEBI:29105"/>
        <note>catalytic</note>
    </ligand>
</feature>
<accession>A0A9W2ZGQ0</accession>
<keyword evidence="9" id="KW-0677">Repeat</keyword>
<feature type="domain" description="Copper type II ascorbate-dependent monooxygenase C-terminal" evidence="26">
    <location>
        <begin position="1471"/>
        <end position="1597"/>
    </location>
</feature>
<feature type="transmembrane region" description="Helical" evidence="23">
    <location>
        <begin position="2202"/>
        <end position="2222"/>
    </location>
</feature>
<feature type="disulfide bond" evidence="20">
    <location>
        <begin position="1352"/>
        <end position="1397"/>
    </location>
</feature>
<keyword evidence="10" id="KW-0560">Oxidoreductase</keyword>
<feature type="binding site" evidence="19">
    <location>
        <position position="1513"/>
    </location>
    <ligand>
        <name>Cu(2+)</name>
        <dbReference type="ChEBI" id="CHEBI:29036"/>
        <label>1</label>
        <note>catalytic</note>
    </ligand>
</feature>
<evidence type="ECO:0000256" key="15">
    <source>
        <dbReference type="ARBA" id="ARBA00023239"/>
    </source>
</evidence>
<feature type="region of interest" description="Disordered" evidence="22">
    <location>
        <begin position="1766"/>
        <end position="1814"/>
    </location>
</feature>
<dbReference type="InterPro" id="IPR014784">
    <property type="entry name" value="Cu2_ascorb_mOase-like_C"/>
</dbReference>
<evidence type="ECO:0000259" key="25">
    <source>
        <dbReference type="Pfam" id="PF01082"/>
    </source>
</evidence>
<dbReference type="GO" id="GO:0004504">
    <property type="term" value="F:peptidylglycine monooxygenase activity"/>
    <property type="evidence" value="ECO:0007669"/>
    <property type="project" value="UniProtKB-EC"/>
</dbReference>
<dbReference type="GO" id="GO:0005576">
    <property type="term" value="C:extracellular region"/>
    <property type="evidence" value="ECO:0007669"/>
    <property type="project" value="UniProtKB-SubCell"/>
</dbReference>
<evidence type="ECO:0000256" key="3">
    <source>
        <dbReference type="ARBA" id="ARBA00006026"/>
    </source>
</evidence>
<sequence length="2286" mass="253479">MGTNKESIIANILLIGLAVVASSAPCRAQPVDILMKGYQPTKPNAYQCTAYKVPEDIEYINKFEAIGNLTRIHHIIVYGCDGSAASTLPSWSCPAMCRNAIDESILFAWARNGTPTVLPADVGFRIGSNTTVKTLVLQVHYAKPLTEKDYSGVRIYTTQESPKFVAGIFFMVANTFQLPRGFSAYAVDISCNYNFKETLSIFAVRAHTHGLGVVVSGYQRNSTGNHLIQKVNPQWPQTFYPVNGSIQVKPGDAVFARCIYDTTKAKSIVGVGPAGEMCNYYIMYYTDSSVQNTYYRCINSSRKDLTGNNFPPEGNIPLPPNVYLEEIAQGIEHNSSMSVRSVRSAQVEPKENVIHDSTKDILMPGAKPSKPDAYLCTAYPVEDEEYYIYKFEALANAATAHHMLLYGCDGEPLSTESIWDCPRMCKNGRSTILFAWAKNAPPTVLPKGVALRVGKNTSIKTIVLQVHYAKIFKDSEPPDHSGLKIYTTFQKPQFVAGIFLLASYWFEIPPQVSSYPVDISCTFQKEKSIFPFAYRTHAHGLGKVITGYQYNGTYHEIGKGNPQWPQAFYPVKEIIEVKPGDALAARCTYDSTSMDHSVGVGSTGNDEMCNYYIMFYTDSSVADPSGDCKFNELTSLTGDNFPKDVSVPLPPNPALEEAAIGSHNHPGVNPPEQNNENLFSDSKTQEILMPGAKPKTPDAYLCTAYRVLEEEFYIYKFEALANAATAHHMLLYGCDGEPFSTDSIWNCPLMCKNGRSSIMFAWAKNAPPTVMPKGVGLRVGSKTSIQTIVLQVHYAKVFQDSEPEDHSGLKFYTTHQKPQYVAGIFLLAAGFTIPPHVNLYPVDISCTFRMDKSIFPFAYRTHAHGLGRVITGYQHNGSYHEIGKGNPQWPQAFYPVKDVIEVKPGDALAARCTYNSSSMDHAVGVGSTGNDEMCNFYIMFYTDSSVANPSGQCGANELPQLTGDNFPKDVSIPLPPNPALEEAAIGSHHHSGMNHPDEANENLYQDTITQDILMPGAKPKTPDAYLCTAYPVLEEELYIYKFEALANAATAHHMLLYGCEGEPFSTDSIWNCPPMCKNGQPTIMFAWAKNAPPTVMPKGVGLRVGRKTSIKTIVLQVHYAKVFEDSEPADHSGLKLYTTHQKPQYVAGIFLLDSVDFTIPPHTNLYPVDISCTFMMDKSIFPFAYRTHAHGLGTVITGYQYNGTYHEIGKGNPQWPQAFYPVKEVIEVKPGDALAARCTYNSILMDHPVGVGSTGNDEMCNYYIMFYTDSSVADPSGGCAFNELTQLTGKNFPIDVSVPLPPNPALEEAAIGSHHHAGLNHPGEANVDFEDTQILKILMRGARPRKPDSYLCTAYPAQDSESYIYKFEAVADANTAHHMLLYGCDGEAYSQEPIWNCPAMCKNSHPVILFAWAKNAPPTVLPKDVGLRFGNRTFIKTLVLQVHYARIFTDAEDEDHSGLKIYVTHKKQPYVAGVFFLASASFTIPQGHSSFPVDVSCRFSKEKSIFPFAYRPHAHGLGRVITGYQYNGSYHEIGKGNPQWPQTFYPVTNKIEVKNGDYLLGRCTYDSTSMDHPVNVGSTGNDEMCNFYIMFYTDSSVQEPYGECLGNSEPDLTGNNFPADVSVPLPPNPALEEEAKGVHNHHGGMAGGNNGRAKKKSKNIRLLIRTIAAKKKTILKKQPKPLHLVSEIQLARSLKHHHSSKEERMQLDYDVVDPVRHRRQAQEYYDEYAANDLREKGMYGTATSSEEGLSRNRNKGFEAISQQLEHFPRKNAAGRINQSQRLDQNQEKRPLSENTNHASINRQNSEHRKPPNSVGAIEVGQSEAVHKPHSYVHLEKPIFNSSWPEESITFGQIGGVAIDSSGNVYVFHRGSRKWTAQSFNFDNDFRDQSSPITEDVITILTSSGHLIKTFGAGKYFMPHGITVDHQGNIWLTDVAMHQVFKIPPGQTEPKMTLGQKFQHGEDTNLFCKPTDVAVLMSGEFFVSDGYCNSRVLKFSKDGTFLMSFGKRNVQFGAAPPVVTFDIPHSITVSEEHHLVCVADRENGRIQCFDLDGNFKQVIKRPEFGPRLFALEYCPAHGGLLYAVNGPAFDGPIDTTVQGFTLDINTGDLLEMWNVPDNMRNPHDIAADPVTHSIYVGELDPERVWKFSRPITVLSSSSQHNKVEESTQSQLPVTVNNPLDQSETNTTGLSEAIRDSSDVSPSVIIGILLVVPVILLLIIVLLVRAHQSGKLKCYGHGKKGKVFNLKGFNWNSHKGFDRLSTEESDHEVDPDDLDDKDYLTPPKKNKA</sequence>
<feature type="domain" description="Copper type II ascorbate-dependent monooxygenase N-terminal" evidence="25">
    <location>
        <begin position="689"/>
        <end position="797"/>
    </location>
</feature>
<feature type="binding site" evidence="19">
    <location>
        <position position="2024"/>
    </location>
    <ligand>
        <name>Zn(2+)</name>
        <dbReference type="ChEBI" id="CHEBI:29105"/>
        <note>catalytic</note>
    </ligand>
</feature>
<evidence type="ECO:0000313" key="27">
    <source>
        <dbReference type="Proteomes" id="UP001165740"/>
    </source>
</evidence>
<dbReference type="InterPro" id="IPR001258">
    <property type="entry name" value="NHL_repeat"/>
</dbReference>
<evidence type="ECO:0000256" key="11">
    <source>
        <dbReference type="ARBA" id="ARBA00023008"/>
    </source>
</evidence>
<dbReference type="InterPro" id="IPR011042">
    <property type="entry name" value="6-blade_b-propeller_TolB-like"/>
</dbReference>
<evidence type="ECO:0000256" key="20">
    <source>
        <dbReference type="PIRSR" id="PIRSR600720-3"/>
    </source>
</evidence>
<feature type="binding site" evidence="19">
    <location>
        <position position="1378"/>
    </location>
    <ligand>
        <name>Cu(2+)</name>
        <dbReference type="ChEBI" id="CHEBI:29036"/>
        <label>1</label>
        <note>catalytic</note>
    </ligand>
</feature>
<feature type="domain" description="Copper type II ascorbate-dependent monooxygenase N-terminal" evidence="25">
    <location>
        <begin position="32"/>
        <end position="146"/>
    </location>
</feature>
<comment type="similarity">
    <text evidence="5">Belongs to the copper type II ascorbate-dependent monooxygenase family.</text>
</comment>
<dbReference type="InterPro" id="IPR000323">
    <property type="entry name" value="Cu2_ascorb_mOase_N"/>
</dbReference>
<keyword evidence="7 19" id="KW-0479">Metal-binding</keyword>
<keyword evidence="23" id="KW-0812">Transmembrane</keyword>
<protein>
    <submittedName>
        <fullName evidence="28">Uncharacterized protein LOC106074305 isoform X1</fullName>
    </submittedName>
</protein>
<dbReference type="Pfam" id="PF03712">
    <property type="entry name" value="Cu2_monoox_C"/>
    <property type="match status" value="5"/>
</dbReference>
<dbReference type="PANTHER" id="PTHR10680">
    <property type="entry name" value="PEPTIDYL-GLYCINE ALPHA-AMIDATING MONOOXYGENASE"/>
    <property type="match status" value="1"/>
</dbReference>
<keyword evidence="14" id="KW-0325">Glycoprotein</keyword>
<feature type="domain" description="Copper type II ascorbate-dependent monooxygenase C-terminal" evidence="26">
    <location>
        <begin position="821"/>
        <end position="945"/>
    </location>
</feature>
<feature type="domain" description="Copper type II ascorbate-dependent monooxygenase N-terminal" evidence="25">
    <location>
        <begin position="1343"/>
        <end position="1446"/>
    </location>
</feature>
<feature type="region of interest" description="Disordered" evidence="22">
    <location>
        <begin position="2157"/>
        <end position="2184"/>
    </location>
</feature>
<feature type="signal peptide" evidence="24">
    <location>
        <begin position="1"/>
        <end position="28"/>
    </location>
</feature>
<evidence type="ECO:0000256" key="6">
    <source>
        <dbReference type="ARBA" id="ARBA00022525"/>
    </source>
</evidence>
<keyword evidence="15" id="KW-0456">Lyase</keyword>
<reference evidence="28" key="1">
    <citation type="submission" date="2025-08" db="UniProtKB">
        <authorList>
            <consortium name="RefSeq"/>
        </authorList>
    </citation>
    <scope>IDENTIFICATION</scope>
</reference>
<dbReference type="GO" id="GO:0006518">
    <property type="term" value="P:peptide metabolic process"/>
    <property type="evidence" value="ECO:0007669"/>
    <property type="project" value="InterPro"/>
</dbReference>
<evidence type="ECO:0000256" key="5">
    <source>
        <dbReference type="ARBA" id="ARBA00010676"/>
    </source>
</evidence>
<keyword evidence="6" id="KW-0964">Secreted</keyword>
<feature type="repeat" description="NHL" evidence="21">
    <location>
        <begin position="2020"/>
        <end position="2051"/>
    </location>
</feature>
<dbReference type="PROSITE" id="PS51125">
    <property type="entry name" value="NHL"/>
    <property type="match status" value="2"/>
</dbReference>
<feature type="domain" description="Copper type II ascorbate-dependent monooxygenase C-terminal" evidence="26">
    <location>
        <begin position="166"/>
        <end position="303"/>
    </location>
</feature>
<evidence type="ECO:0000256" key="23">
    <source>
        <dbReference type="SAM" id="Phobius"/>
    </source>
</evidence>
<evidence type="ECO:0000256" key="2">
    <source>
        <dbReference type="ARBA" id="ARBA00004613"/>
    </source>
</evidence>
<feature type="binding site" evidence="19">
    <location>
        <position position="2123"/>
    </location>
    <ligand>
        <name>Ca(2+)</name>
        <dbReference type="ChEBI" id="CHEBI:29108"/>
        <note>structural</note>
    </ligand>
</feature>
<evidence type="ECO:0000256" key="21">
    <source>
        <dbReference type="PROSITE-ProRule" id="PRU00504"/>
    </source>
</evidence>
<dbReference type="PRINTS" id="PR00790">
    <property type="entry name" value="PAMONOXGNASE"/>
</dbReference>
<dbReference type="CDD" id="cd14958">
    <property type="entry name" value="NHL_PAL_like"/>
    <property type="match status" value="1"/>
</dbReference>
<feature type="repeat" description="NHL" evidence="21">
    <location>
        <begin position="1954"/>
        <end position="1997"/>
    </location>
</feature>
<evidence type="ECO:0000256" key="14">
    <source>
        <dbReference type="ARBA" id="ARBA00023180"/>
    </source>
</evidence>
<feature type="binding site" evidence="18">
    <location>
        <position position="1869"/>
    </location>
    <ligand>
        <name>a protein</name>
        <dbReference type="ChEBI" id="CHEBI:16541"/>
    </ligand>
    <ligandPart>
        <name>C-terminal Xaa-(2S)-2-hydroxyglycine residue</name>
        <dbReference type="ChEBI" id="CHEBI:142768"/>
    </ligandPart>
</feature>
<dbReference type="InterPro" id="IPR008977">
    <property type="entry name" value="PHM/PNGase_F_dom_sf"/>
</dbReference>
<dbReference type="SUPFAM" id="SSF101898">
    <property type="entry name" value="NHL repeat"/>
    <property type="match status" value="1"/>
</dbReference>
<feature type="disulfide bond" evidence="20">
    <location>
        <begin position="1967"/>
        <end position="1987"/>
    </location>
</feature>
<feature type="binding site" evidence="19">
    <location>
        <position position="1443"/>
    </location>
    <ligand>
        <name>Cu(2+)</name>
        <dbReference type="ChEBI" id="CHEBI:29036"/>
        <label>1</label>
        <note>catalytic</note>
    </ligand>
</feature>
<dbReference type="InterPro" id="IPR036939">
    <property type="entry name" value="Cu2_ascorb_mOase_N_sf"/>
</dbReference>
<feature type="chain" id="PRO_5040982759" evidence="24">
    <location>
        <begin position="29"/>
        <end position="2286"/>
    </location>
</feature>
<dbReference type="InterPro" id="IPR024548">
    <property type="entry name" value="Cu2_monoox_C"/>
</dbReference>
<feature type="disulfide bond" evidence="20">
    <location>
        <begin position="2036"/>
        <end position="2047"/>
    </location>
</feature>
<evidence type="ECO:0000256" key="7">
    <source>
        <dbReference type="ARBA" id="ARBA00022723"/>
    </source>
</evidence>
<name>A0A9W2ZGQ0_BIOGL</name>
<evidence type="ECO:0000256" key="12">
    <source>
        <dbReference type="ARBA" id="ARBA00023033"/>
    </source>
</evidence>
<comment type="catalytic activity">
    <reaction evidence="17">
        <text>a [peptide]-C-terminal glycine + 2 L-ascorbate + O2 = a [peptide]-C-terminal (2S)-2-hydroxyglycine + 2 monodehydro-L-ascorbate radical + H2O</text>
        <dbReference type="Rhea" id="RHEA:21452"/>
        <dbReference type="Rhea" id="RHEA-COMP:13486"/>
        <dbReference type="Rhea" id="RHEA-COMP:15321"/>
        <dbReference type="ChEBI" id="CHEBI:15377"/>
        <dbReference type="ChEBI" id="CHEBI:15379"/>
        <dbReference type="ChEBI" id="CHEBI:38290"/>
        <dbReference type="ChEBI" id="CHEBI:59513"/>
        <dbReference type="ChEBI" id="CHEBI:137000"/>
        <dbReference type="ChEBI" id="CHEBI:142768"/>
        <dbReference type="EC" id="1.14.17.3"/>
    </reaction>
</comment>
<comment type="catalytic activity">
    <reaction evidence="1">
        <text>a [peptide]-C-terminal (2S)-2-hydroxyglycine = a [peptide]-C-terminal amide + glyoxylate</text>
        <dbReference type="Rhea" id="RHEA:20924"/>
        <dbReference type="Rhea" id="RHEA-COMP:13485"/>
        <dbReference type="Rhea" id="RHEA-COMP:15321"/>
        <dbReference type="ChEBI" id="CHEBI:36655"/>
        <dbReference type="ChEBI" id="CHEBI:137001"/>
        <dbReference type="ChEBI" id="CHEBI:142768"/>
        <dbReference type="EC" id="4.3.2.5"/>
    </reaction>
</comment>
<keyword evidence="27" id="KW-1185">Reference proteome</keyword>
<evidence type="ECO:0000256" key="22">
    <source>
        <dbReference type="SAM" id="MobiDB-lite"/>
    </source>
</evidence>
<feature type="region of interest" description="Disordered" evidence="22">
    <location>
        <begin position="2260"/>
        <end position="2286"/>
    </location>
</feature>
<keyword evidence="19" id="KW-0106">Calcium</keyword>
<dbReference type="PANTHER" id="PTHR10680:SF14">
    <property type="entry name" value="PEPTIDYL-GLYCINE ALPHA-AMIDATING MONOOXYGENASE"/>
    <property type="match status" value="1"/>
</dbReference>
<keyword evidence="16" id="KW-0511">Multifunctional enzyme</keyword>
<feature type="binding site" evidence="18">
    <location>
        <position position="1986"/>
    </location>
    <ligand>
        <name>a protein</name>
        <dbReference type="ChEBI" id="CHEBI:16541"/>
    </ligand>
    <ligandPart>
        <name>C-terminal Xaa-(2S)-2-hydroxyglycine residue</name>
        <dbReference type="ChEBI" id="CHEBI:142768"/>
    </ligandPart>
</feature>
<feature type="domain" description="Copper type II ascorbate-dependent monooxygenase N-terminal" evidence="25">
    <location>
        <begin position="1012"/>
        <end position="1122"/>
    </location>
</feature>
<keyword evidence="23" id="KW-0472">Membrane</keyword>
<evidence type="ECO:0000256" key="8">
    <source>
        <dbReference type="ARBA" id="ARBA00022729"/>
    </source>
</evidence>
<feature type="binding site" evidence="19">
    <location>
        <position position="1856"/>
    </location>
    <ligand>
        <name>Ca(2+)</name>
        <dbReference type="ChEBI" id="CHEBI:29108"/>
        <note>structural</note>
    </ligand>
</feature>
<dbReference type="Pfam" id="PF01082">
    <property type="entry name" value="Cu2_monooxygen"/>
    <property type="match status" value="5"/>
</dbReference>
<dbReference type="Pfam" id="PF01436">
    <property type="entry name" value="NHL"/>
    <property type="match status" value="2"/>
</dbReference>
<dbReference type="RefSeq" id="XP_055874128.1">
    <property type="nucleotide sequence ID" value="XM_056018153.1"/>
</dbReference>
<dbReference type="Gene3D" id="2.60.120.230">
    <property type="match status" value="5"/>
</dbReference>
<keyword evidence="8 24" id="KW-0732">Signal</keyword>
<feature type="binding site" evidence="18">
    <location>
        <position position="2040"/>
    </location>
    <ligand>
        <name>a protein</name>
        <dbReference type="ChEBI" id="CHEBI:16541"/>
    </ligand>
    <ligandPart>
        <name>C-terminal Xaa-(2S)-2-hydroxyglycine residue</name>
        <dbReference type="ChEBI" id="CHEBI:142768"/>
    </ligandPart>
</feature>
<feature type="compositionally biased region" description="Acidic residues" evidence="22">
    <location>
        <begin position="2263"/>
        <end position="2274"/>
    </location>
</feature>
<feature type="binding site" evidence="19">
    <location>
        <position position="1919"/>
    </location>
    <ligand>
        <name>Zn(2+)</name>
        <dbReference type="ChEBI" id="CHEBI:29105"/>
        <note>catalytic</note>
    </ligand>
</feature>
<comment type="similarity">
    <text evidence="3">In the C-terminal section; belongs to the peptidyl-alpha-hydroxyglycine alpha-amidating lyase family.</text>
</comment>
<evidence type="ECO:0000256" key="9">
    <source>
        <dbReference type="ARBA" id="ARBA00022737"/>
    </source>
</evidence>
<feature type="compositionally biased region" description="Polar residues" evidence="22">
    <location>
        <begin position="1792"/>
        <end position="1803"/>
    </location>
</feature>
<evidence type="ECO:0000259" key="26">
    <source>
        <dbReference type="Pfam" id="PF03712"/>
    </source>
</evidence>
<comment type="subcellular location">
    <subcellularLocation>
        <location evidence="2">Secreted</location>
    </subcellularLocation>
</comment>
<keyword evidence="11 19" id="KW-0186">Copper</keyword>
<feature type="binding site" evidence="19">
    <location>
        <position position="1515"/>
    </location>
    <ligand>
        <name>Cu(2+)</name>
        <dbReference type="ChEBI" id="CHEBI:29036"/>
        <label>1</label>
        <note>catalytic</note>
    </ligand>
</feature>
<keyword evidence="23" id="KW-1133">Transmembrane helix</keyword>
<keyword evidence="13 20" id="KW-1015">Disulfide bond</keyword>
<gene>
    <name evidence="28" type="primary">LOC106074305</name>
</gene>
<feature type="binding site" evidence="19">
    <location>
        <position position="1377"/>
    </location>
    <ligand>
        <name>Cu(2+)</name>
        <dbReference type="ChEBI" id="CHEBI:29036"/>
        <label>1</label>
        <note>catalytic</note>
    </ligand>
</feature>
<organism evidence="27 28">
    <name type="scientific">Biomphalaria glabrata</name>
    <name type="common">Bloodfluke planorb</name>
    <name type="synonym">Freshwater snail</name>
    <dbReference type="NCBI Taxonomy" id="6526"/>
    <lineage>
        <taxon>Eukaryota</taxon>
        <taxon>Metazoa</taxon>
        <taxon>Spiralia</taxon>
        <taxon>Lophotrochozoa</taxon>
        <taxon>Mollusca</taxon>
        <taxon>Gastropoda</taxon>
        <taxon>Heterobranchia</taxon>
        <taxon>Euthyneura</taxon>
        <taxon>Panpulmonata</taxon>
        <taxon>Hygrophila</taxon>
        <taxon>Lymnaeoidea</taxon>
        <taxon>Planorbidae</taxon>
        <taxon>Biomphalaria</taxon>
    </lineage>
</organism>
<dbReference type="SUPFAM" id="SSF49742">
    <property type="entry name" value="PHM/PNGase F"/>
    <property type="match status" value="10"/>
</dbReference>
<comment type="similarity">
    <text evidence="4">In the N-terminal section; belongs to the copper type II ascorbate-dependent monooxygenase family.</text>
</comment>
<evidence type="ECO:0000256" key="16">
    <source>
        <dbReference type="ARBA" id="ARBA00023268"/>
    </source>
</evidence>
<evidence type="ECO:0000256" key="13">
    <source>
        <dbReference type="ARBA" id="ARBA00023157"/>
    </source>
</evidence>
<evidence type="ECO:0000256" key="24">
    <source>
        <dbReference type="SAM" id="SignalP"/>
    </source>
</evidence>
<feature type="domain" description="Copper type II ascorbate-dependent monooxygenase C-terminal" evidence="26">
    <location>
        <begin position="1146"/>
        <end position="1270"/>
    </location>
</feature>
<evidence type="ECO:0000256" key="10">
    <source>
        <dbReference type="ARBA" id="ARBA00023002"/>
    </source>
</evidence>
<keyword evidence="12" id="KW-0503">Monooxygenase</keyword>
<evidence type="ECO:0000313" key="28">
    <source>
        <dbReference type="RefSeq" id="XP_055874128.1"/>
    </source>
</evidence>
<evidence type="ECO:0000256" key="1">
    <source>
        <dbReference type="ARBA" id="ARBA00000686"/>
    </source>
</evidence>